<protein>
    <submittedName>
        <fullName evidence="2">Uncharacterized protein</fullName>
    </submittedName>
</protein>
<gene>
    <name evidence="2" type="ORF">DSL72_004852</name>
</gene>
<name>A0A8A3P1K1_9HELO</name>
<dbReference type="AlphaFoldDB" id="A0A8A3P1K1"/>
<evidence type="ECO:0000313" key="3">
    <source>
        <dbReference type="Proteomes" id="UP000672032"/>
    </source>
</evidence>
<reference evidence="2" key="1">
    <citation type="submission" date="2020-10" db="EMBL/GenBank/DDBJ databases">
        <title>Genome Sequence of Monilinia vaccinii-corymbosi Sheds Light on Mummy Berry Disease Infection of Blueberry and Mating Type.</title>
        <authorList>
            <person name="Yow A.G."/>
            <person name="Zhang Y."/>
            <person name="Bansal K."/>
            <person name="Eacker S.M."/>
            <person name="Sullivan S."/>
            <person name="Liachko I."/>
            <person name="Cubeta M.A."/>
            <person name="Rollins J.A."/>
            <person name="Ashrafi H."/>
        </authorList>
    </citation>
    <scope>NUCLEOTIDE SEQUENCE</scope>
    <source>
        <strain evidence="2">RL-1</strain>
    </source>
</reference>
<feature type="region of interest" description="Disordered" evidence="1">
    <location>
        <begin position="109"/>
        <end position="138"/>
    </location>
</feature>
<proteinExistence type="predicted"/>
<dbReference type="Proteomes" id="UP000672032">
    <property type="component" value="Chromosome 1"/>
</dbReference>
<dbReference type="EMBL" id="CP063405">
    <property type="protein sequence ID" value="QSZ30330.1"/>
    <property type="molecule type" value="Genomic_DNA"/>
</dbReference>
<accession>A0A8A3P1K1</accession>
<evidence type="ECO:0000313" key="2">
    <source>
        <dbReference type="EMBL" id="QSZ30330.1"/>
    </source>
</evidence>
<evidence type="ECO:0000256" key="1">
    <source>
        <dbReference type="SAM" id="MobiDB-lite"/>
    </source>
</evidence>
<dbReference type="OrthoDB" id="3564679at2759"/>
<sequence length="138" mass="16095">MAQKPPRIVEYERQAEQRAREQDLMTAAQDRMLEAQARIQADADRIAQEQYEMEQYYETEALKHAEEMRVHQAEVRKHEEFMRAHDRKLREHEASMEAFAKVIAMPAKQTRPRQISFMAPSRLPGKDADNAKSLTPSG</sequence>
<organism evidence="2 3">
    <name type="scientific">Monilinia vaccinii-corymbosi</name>
    <dbReference type="NCBI Taxonomy" id="61207"/>
    <lineage>
        <taxon>Eukaryota</taxon>
        <taxon>Fungi</taxon>
        <taxon>Dikarya</taxon>
        <taxon>Ascomycota</taxon>
        <taxon>Pezizomycotina</taxon>
        <taxon>Leotiomycetes</taxon>
        <taxon>Helotiales</taxon>
        <taxon>Sclerotiniaceae</taxon>
        <taxon>Monilinia</taxon>
    </lineage>
</organism>
<keyword evidence="3" id="KW-1185">Reference proteome</keyword>